<evidence type="ECO:0000256" key="9">
    <source>
        <dbReference type="SAM" id="SignalP"/>
    </source>
</evidence>
<keyword evidence="12" id="KW-1185">Reference proteome</keyword>
<dbReference type="InterPro" id="IPR013783">
    <property type="entry name" value="Ig-like_fold"/>
</dbReference>
<evidence type="ECO:0000256" key="3">
    <source>
        <dbReference type="ARBA" id="ARBA00004613"/>
    </source>
</evidence>
<evidence type="ECO:0000256" key="6">
    <source>
        <dbReference type="ARBA" id="ARBA00022737"/>
    </source>
</evidence>
<keyword evidence="5 9" id="KW-0732">Signal</keyword>
<dbReference type="Gene3D" id="2.160.20.10">
    <property type="entry name" value="Single-stranded right-handed beta-helix, Pectin lyase-like"/>
    <property type="match status" value="1"/>
</dbReference>
<evidence type="ECO:0000259" key="10">
    <source>
        <dbReference type="PROSITE" id="PS50853"/>
    </source>
</evidence>
<evidence type="ECO:0000313" key="11">
    <source>
        <dbReference type="EMBL" id="NLR94382.1"/>
    </source>
</evidence>
<comment type="subcellular location">
    <subcellularLocation>
        <location evidence="1">Cell envelope</location>
    </subcellularLocation>
    <subcellularLocation>
        <location evidence="2">Cell outer membrane</location>
    </subcellularLocation>
    <subcellularLocation>
        <location evidence="3">Secreted</location>
    </subcellularLocation>
</comment>
<evidence type="ECO:0000256" key="4">
    <source>
        <dbReference type="ARBA" id="ARBA00022525"/>
    </source>
</evidence>
<keyword evidence="4" id="KW-0964">Secreted</keyword>
<feature type="domain" description="Fibronectin type-III" evidence="10">
    <location>
        <begin position="464"/>
        <end position="547"/>
    </location>
</feature>
<dbReference type="SUPFAM" id="SSF49265">
    <property type="entry name" value="Fibronectin type III"/>
    <property type="match status" value="4"/>
</dbReference>
<evidence type="ECO:0000256" key="8">
    <source>
        <dbReference type="ARBA" id="ARBA00023237"/>
    </source>
</evidence>
<comment type="caution">
    <text evidence="11">The sequence shown here is derived from an EMBL/GenBank/DDBJ whole genome shotgun (WGS) entry which is preliminary data.</text>
</comment>
<dbReference type="CDD" id="cd00063">
    <property type="entry name" value="FN3"/>
    <property type="match status" value="7"/>
</dbReference>
<name>A0A7X8XYN4_9BACT</name>
<dbReference type="PROSITE" id="PS50853">
    <property type="entry name" value="FN3"/>
    <property type="match status" value="7"/>
</dbReference>
<gene>
    <name evidence="11" type="ORF">HGP29_24470</name>
</gene>
<evidence type="ECO:0000313" key="12">
    <source>
        <dbReference type="Proteomes" id="UP000585050"/>
    </source>
</evidence>
<feature type="chain" id="PRO_5031218821" evidence="9">
    <location>
        <begin position="21"/>
        <end position="1158"/>
    </location>
</feature>
<dbReference type="Proteomes" id="UP000585050">
    <property type="component" value="Unassembled WGS sequence"/>
</dbReference>
<feature type="domain" description="Fibronectin type-III" evidence="10">
    <location>
        <begin position="642"/>
        <end position="728"/>
    </location>
</feature>
<dbReference type="PANTHER" id="PTHR46708">
    <property type="entry name" value="TENASCIN"/>
    <property type="match status" value="1"/>
</dbReference>
<dbReference type="InterPro" id="IPR036116">
    <property type="entry name" value="FN3_sf"/>
</dbReference>
<reference evidence="11 12" key="1">
    <citation type="submission" date="2020-04" db="EMBL/GenBank/DDBJ databases">
        <title>Flammeovirga sp. SR4, a novel species isolated from seawater.</title>
        <authorList>
            <person name="Wang X."/>
        </authorList>
    </citation>
    <scope>NUCLEOTIDE SEQUENCE [LARGE SCALE GENOMIC DNA]</scope>
    <source>
        <strain evidence="11 12">SR4</strain>
    </source>
</reference>
<dbReference type="InterPro" id="IPR012334">
    <property type="entry name" value="Pectin_lyas_fold"/>
</dbReference>
<feature type="domain" description="Fibronectin type-III" evidence="10">
    <location>
        <begin position="992"/>
        <end position="1075"/>
    </location>
</feature>
<evidence type="ECO:0000256" key="1">
    <source>
        <dbReference type="ARBA" id="ARBA00004196"/>
    </source>
</evidence>
<dbReference type="NCBIfam" id="TIGR04183">
    <property type="entry name" value="Por_Secre_tail"/>
    <property type="match status" value="1"/>
</dbReference>
<evidence type="ECO:0000256" key="7">
    <source>
        <dbReference type="ARBA" id="ARBA00023136"/>
    </source>
</evidence>
<keyword evidence="6" id="KW-0677">Repeat</keyword>
<dbReference type="Pfam" id="PF02415">
    <property type="entry name" value="Chlam_PMP"/>
    <property type="match status" value="1"/>
</dbReference>
<dbReference type="InterPro" id="IPR011050">
    <property type="entry name" value="Pectin_lyase_fold/virulence"/>
</dbReference>
<dbReference type="SMART" id="SM00060">
    <property type="entry name" value="FN3"/>
    <property type="match status" value="7"/>
</dbReference>
<sequence>MKKLNTLIFIFFAITSSLWAKDIYVSSAGDDDLNDGVTPETSFKTFNKAYSLAESGDIIYINGTVDFTASLAIAKSITVQGINNGTLDAGGVTKFFNVSLSEEDEMPYFKLIDLTLRNGNGEYNTEGSYNIGGAVTFAGSASPVIEVINCTFDQNTTANNGGAVAVDGGMVSFDGCTFTNNSTTGPAEDSNMGGAMALSQDAQVVIKNSRFVSNTSSYDGGAIFFNSNNGEIKLTISQSYFASNTAVNNGGAIGVIANKKNPSSVKIINSTLYNNSADNNGGAVSIASTGTGSLELINATVYGNITTNSFGQAGGLRVNNVNYITNLYNTILFENVYSSGETIVESDLQVTSPVNVYTSIIGAADKSEVETEGLFTIDELSLVGKNNSGNNIIDKAELTLTLDAEKEVMTFSGDAVAVGLGKGEYLQDEPNDFVFDQLGNIRPNTNGMIDAGAYQMDAQEVTDPVSPIITASNVTGTTADLSWTAANAFVSKYEIYVDEELIDETTSLTYQLTSLDEYTSYDVKVIAYDVFGKSSQGTSNIMTLDETLPSFTPALTSSAITETGFTVTWSAATDDESGLKGYILSIDDEEMEIGAEVTSYDFSELTTNTEYAIAIKAVDNADNATDFSSIDVTTTDETAPTAPTSLSASEVQSYSAVIKWTASTDNDVVDHYILKVGDAEFNTMTAVTEYTLEELTHSTDYTVTIVAVDAVGNVSEESEELSFQTIIPIPTVPEDLTIVADKTTAEISWSASTHIMDVTYVVDIDGEEVETSETSLSLTELTENTEYTVKVKAVDTNDVSSEFSESVSFTTLYSAPTTPADVAVSNVSYTTASVSWTASTHILDVTYTVTVGEMEYTTAETSLDLTGLAQGTEYDVTVQAVDENDIVSETSASVAFTTMIDYPSTPANITVSEVNETSVTITWDAITHSSDFDYVLTFGETEMTVEGTSYTVTDLDENTSYDFTLHVEDEYNFKSEVSEVQSVLTTYFAPVSPSEIKVTEITVNSATISWTAPLHAFEISYVITMGEQEYETSATSFTFEELTEATDYSFTIKTVNEKEEASENSDAVTFSTLSAEPLSLVDDLSALVKAFPNPSVSKMTIQLPSHLQGTYYVSDLNGRKVEVGNLDTNQFNLSLPSGMYILNIITNEKAIVKKISFQ</sequence>
<dbReference type="GO" id="GO:0009279">
    <property type="term" value="C:cell outer membrane"/>
    <property type="evidence" value="ECO:0007669"/>
    <property type="project" value="UniProtKB-SubCell"/>
</dbReference>
<dbReference type="RefSeq" id="WP_168885092.1">
    <property type="nucleotide sequence ID" value="NZ_JABAIL010000011.1"/>
</dbReference>
<dbReference type="SUPFAM" id="SSF51126">
    <property type="entry name" value="Pectin lyase-like"/>
    <property type="match status" value="1"/>
</dbReference>
<feature type="domain" description="Fibronectin type-III" evidence="10">
    <location>
        <begin position="552"/>
        <end position="638"/>
    </location>
</feature>
<feature type="domain" description="Fibronectin type-III" evidence="10">
    <location>
        <begin position="732"/>
        <end position="814"/>
    </location>
</feature>
<organism evidence="11 12">
    <name type="scientific">Flammeovirga agarivorans</name>
    <dbReference type="NCBI Taxonomy" id="2726742"/>
    <lineage>
        <taxon>Bacteria</taxon>
        <taxon>Pseudomonadati</taxon>
        <taxon>Bacteroidota</taxon>
        <taxon>Cytophagia</taxon>
        <taxon>Cytophagales</taxon>
        <taxon>Flammeovirgaceae</taxon>
        <taxon>Flammeovirga</taxon>
    </lineage>
</organism>
<feature type="signal peptide" evidence="9">
    <location>
        <begin position="1"/>
        <end position="20"/>
    </location>
</feature>
<dbReference type="Pfam" id="PF00041">
    <property type="entry name" value="fn3"/>
    <property type="match status" value="7"/>
</dbReference>
<keyword evidence="7" id="KW-0472">Membrane</keyword>
<dbReference type="AlphaFoldDB" id="A0A7X8XYN4"/>
<protein>
    <submittedName>
        <fullName evidence="11">T9SS type A sorting domain-containing protein</fullName>
    </submittedName>
</protein>
<feature type="domain" description="Fibronectin type-III" evidence="10">
    <location>
        <begin position="818"/>
        <end position="901"/>
    </location>
</feature>
<keyword evidence="8" id="KW-0998">Cell outer membrane</keyword>
<dbReference type="InterPro" id="IPR003368">
    <property type="entry name" value="POMP_repeat"/>
</dbReference>
<dbReference type="InterPro" id="IPR003961">
    <property type="entry name" value="FN3_dom"/>
</dbReference>
<evidence type="ECO:0000256" key="5">
    <source>
        <dbReference type="ARBA" id="ARBA00022729"/>
    </source>
</evidence>
<dbReference type="Pfam" id="PF18962">
    <property type="entry name" value="Por_Secre_tail"/>
    <property type="match status" value="1"/>
</dbReference>
<proteinExistence type="predicted"/>
<feature type="domain" description="Fibronectin type-III" evidence="10">
    <location>
        <begin position="905"/>
        <end position="989"/>
    </location>
</feature>
<accession>A0A7X8XYN4</accession>
<evidence type="ECO:0000256" key="2">
    <source>
        <dbReference type="ARBA" id="ARBA00004442"/>
    </source>
</evidence>
<dbReference type="InterPro" id="IPR050991">
    <property type="entry name" value="ECM_Regulatory_Proteins"/>
</dbReference>
<dbReference type="PANTHER" id="PTHR46708:SF2">
    <property type="entry name" value="FIBRONECTIN TYPE-III DOMAIN-CONTAINING PROTEIN"/>
    <property type="match status" value="1"/>
</dbReference>
<dbReference type="EMBL" id="JABAIL010000011">
    <property type="protein sequence ID" value="NLR94382.1"/>
    <property type="molecule type" value="Genomic_DNA"/>
</dbReference>
<dbReference type="Gene3D" id="2.60.40.10">
    <property type="entry name" value="Immunoglobulins"/>
    <property type="match status" value="7"/>
</dbReference>
<dbReference type="InterPro" id="IPR026444">
    <property type="entry name" value="Secre_tail"/>
</dbReference>
<dbReference type="GO" id="GO:0005576">
    <property type="term" value="C:extracellular region"/>
    <property type="evidence" value="ECO:0007669"/>
    <property type="project" value="UniProtKB-SubCell"/>
</dbReference>